<organism evidence="1">
    <name type="scientific">marine sediment metagenome</name>
    <dbReference type="NCBI Taxonomy" id="412755"/>
    <lineage>
        <taxon>unclassified sequences</taxon>
        <taxon>metagenomes</taxon>
        <taxon>ecological metagenomes</taxon>
    </lineage>
</organism>
<protein>
    <submittedName>
        <fullName evidence="1">Uncharacterized protein</fullName>
    </submittedName>
</protein>
<gene>
    <name evidence="1" type="ORF">LCGC14_2927100</name>
</gene>
<name>A0A0F8XM31_9ZZZZ</name>
<dbReference type="EMBL" id="LAZR01058326">
    <property type="protein sequence ID" value="KKK70127.1"/>
    <property type="molecule type" value="Genomic_DNA"/>
</dbReference>
<dbReference type="AlphaFoldDB" id="A0A0F8XM31"/>
<comment type="caution">
    <text evidence="1">The sequence shown here is derived from an EMBL/GenBank/DDBJ whole genome shotgun (WGS) entry which is preliminary data.</text>
</comment>
<sequence>TKHREQEIIDLMVQRAKQVQWLNTLAHLVGYNLLRSRLRDDIHSIDVCTTSALRALAKQ</sequence>
<evidence type="ECO:0000313" key="1">
    <source>
        <dbReference type="EMBL" id="KKK70127.1"/>
    </source>
</evidence>
<proteinExistence type="predicted"/>
<reference evidence="1" key="1">
    <citation type="journal article" date="2015" name="Nature">
        <title>Complex archaea that bridge the gap between prokaryotes and eukaryotes.</title>
        <authorList>
            <person name="Spang A."/>
            <person name="Saw J.H."/>
            <person name="Jorgensen S.L."/>
            <person name="Zaremba-Niedzwiedzka K."/>
            <person name="Martijn J."/>
            <person name="Lind A.E."/>
            <person name="van Eijk R."/>
            <person name="Schleper C."/>
            <person name="Guy L."/>
            <person name="Ettema T.J."/>
        </authorList>
    </citation>
    <scope>NUCLEOTIDE SEQUENCE</scope>
</reference>
<feature type="non-terminal residue" evidence="1">
    <location>
        <position position="1"/>
    </location>
</feature>
<accession>A0A0F8XM31</accession>